<evidence type="ECO:0000313" key="1">
    <source>
        <dbReference type="EMBL" id="KJF15787.1"/>
    </source>
</evidence>
<dbReference type="EMBL" id="JXYS01000122">
    <property type="protein sequence ID" value="KJF15787.1"/>
    <property type="molecule type" value="Genomic_DNA"/>
</dbReference>
<proteinExistence type="predicted"/>
<comment type="caution">
    <text evidence="1">The sequence shown here is derived from an EMBL/GenBank/DDBJ whole genome shotgun (WGS) entry which is preliminary data.</text>
</comment>
<keyword evidence="2" id="KW-1185">Reference proteome</keyword>
<dbReference type="AlphaFoldDB" id="A0A0D8HD95"/>
<gene>
    <name evidence="1" type="ORF">AXFE_33710</name>
</gene>
<sequence length="311" mass="35232">MPTKVIQVRGMTDRQRLLSSRIWYLHLDPATDQELFARQRVLVQDASGTSVLAGRLEFRAEVGLVVVCGSDILGRVSKCNEGRWLNQVLEDGAIPLELEIDDRRGLRAALRAPRIWPIARYFEAPQLAESKEATFSAFVDELIPLESIPSPYEEIARGSWGLIYQVLSEYDDWEREHVGTLPQEMEKEVNFDTVPGWREAAQELLYEPLLSFGPLLLDAFYKAVLYEQDDPSVVSLPSYGDLLDRPGGYSLIARVRYPTSAPDSVLFYEVLGVLEDLLHLSRGPCGRYWIADFIIPLEETIDGLGAKYVRR</sequence>
<organism evidence="1 2">
    <name type="scientific">Acidithrix ferrooxidans</name>
    <dbReference type="NCBI Taxonomy" id="1280514"/>
    <lineage>
        <taxon>Bacteria</taxon>
        <taxon>Bacillati</taxon>
        <taxon>Actinomycetota</taxon>
        <taxon>Acidimicrobiia</taxon>
        <taxon>Acidimicrobiales</taxon>
        <taxon>Acidimicrobiaceae</taxon>
        <taxon>Acidithrix</taxon>
    </lineage>
</organism>
<dbReference type="Proteomes" id="UP000032360">
    <property type="component" value="Unassembled WGS sequence"/>
</dbReference>
<protein>
    <submittedName>
        <fullName evidence="1">Uncharacterized protein</fullName>
    </submittedName>
</protein>
<name>A0A0D8HD95_9ACTN</name>
<dbReference type="RefSeq" id="WP_052607016.1">
    <property type="nucleotide sequence ID" value="NZ_JXYS01000122.1"/>
</dbReference>
<reference evidence="1 2" key="1">
    <citation type="submission" date="2015-01" db="EMBL/GenBank/DDBJ databases">
        <title>Draft genome of the acidophilic iron oxidizer Acidithrix ferrooxidans strain Py-F3.</title>
        <authorList>
            <person name="Poehlein A."/>
            <person name="Eisen S."/>
            <person name="Schloemann M."/>
            <person name="Johnson B.D."/>
            <person name="Daniel R."/>
            <person name="Muehling M."/>
        </authorList>
    </citation>
    <scope>NUCLEOTIDE SEQUENCE [LARGE SCALE GENOMIC DNA]</scope>
    <source>
        <strain evidence="1 2">Py-F3</strain>
    </source>
</reference>
<evidence type="ECO:0000313" key="2">
    <source>
        <dbReference type="Proteomes" id="UP000032360"/>
    </source>
</evidence>
<dbReference type="OrthoDB" id="9961196at2"/>
<accession>A0A0D8HD95</accession>